<keyword evidence="5" id="KW-0456">Lyase</keyword>
<gene>
    <name evidence="7" type="primary">RNU2</name>
    <name evidence="7" type="ORF">OC846_000140</name>
</gene>
<evidence type="ECO:0000256" key="1">
    <source>
        <dbReference type="ARBA" id="ARBA00022722"/>
    </source>
</evidence>
<dbReference type="InterPro" id="IPR000026">
    <property type="entry name" value="N1-like"/>
</dbReference>
<proteinExistence type="predicted"/>
<dbReference type="GO" id="GO:0004521">
    <property type="term" value="F:RNA endonuclease activity"/>
    <property type="evidence" value="ECO:0007669"/>
    <property type="project" value="InterPro"/>
</dbReference>
<organism evidence="7 8">
    <name type="scientific">Tilletia horrida</name>
    <dbReference type="NCBI Taxonomy" id="155126"/>
    <lineage>
        <taxon>Eukaryota</taxon>
        <taxon>Fungi</taxon>
        <taxon>Dikarya</taxon>
        <taxon>Basidiomycota</taxon>
        <taxon>Ustilaginomycotina</taxon>
        <taxon>Exobasidiomycetes</taxon>
        <taxon>Tilletiales</taxon>
        <taxon>Tilletiaceae</taxon>
        <taxon>Tilletia</taxon>
    </lineage>
</organism>
<dbReference type="PANTHER" id="PTHR42104">
    <property type="entry name" value="EXTRACELLULAR GUANYL-SPECIFIC RIBONUCLEASE RNTA (AFU_ORTHOLOGUE AFUA_4G03230)"/>
    <property type="match status" value="1"/>
</dbReference>
<dbReference type="EMBL" id="JAPDMZ010000002">
    <property type="protein sequence ID" value="KAK0557846.1"/>
    <property type="molecule type" value="Genomic_DNA"/>
</dbReference>
<keyword evidence="3" id="KW-0378">Hydrolase</keyword>
<dbReference type="SUPFAM" id="SSF53933">
    <property type="entry name" value="Microbial ribonucleases"/>
    <property type="match status" value="1"/>
</dbReference>
<dbReference type="Gene3D" id="3.10.450.30">
    <property type="entry name" value="Microbial ribonucleases"/>
    <property type="match status" value="1"/>
</dbReference>
<evidence type="ECO:0000256" key="4">
    <source>
        <dbReference type="ARBA" id="ARBA00023157"/>
    </source>
</evidence>
<keyword evidence="8" id="KW-1185">Reference proteome</keyword>
<evidence type="ECO:0000256" key="3">
    <source>
        <dbReference type="ARBA" id="ARBA00022801"/>
    </source>
</evidence>
<evidence type="ECO:0000256" key="5">
    <source>
        <dbReference type="ARBA" id="ARBA00023239"/>
    </source>
</evidence>
<evidence type="ECO:0000256" key="6">
    <source>
        <dbReference type="SAM" id="SignalP"/>
    </source>
</evidence>
<reference evidence="7" key="1">
    <citation type="journal article" date="2023" name="PhytoFront">
        <title>Draft Genome Resources of Seven Strains of Tilletia horrida, Causal Agent of Kernel Smut of Rice.</title>
        <authorList>
            <person name="Khanal S."/>
            <person name="Antony Babu S."/>
            <person name="Zhou X.G."/>
        </authorList>
    </citation>
    <scope>NUCLEOTIDE SEQUENCE</scope>
    <source>
        <strain evidence="7">TX6</strain>
    </source>
</reference>
<dbReference type="GO" id="GO:0003723">
    <property type="term" value="F:RNA binding"/>
    <property type="evidence" value="ECO:0007669"/>
    <property type="project" value="InterPro"/>
</dbReference>
<keyword evidence="2" id="KW-0255">Endonuclease</keyword>
<feature type="chain" id="PRO_5042891221" evidence="6">
    <location>
        <begin position="20"/>
        <end position="151"/>
    </location>
</feature>
<evidence type="ECO:0000256" key="2">
    <source>
        <dbReference type="ARBA" id="ARBA00022759"/>
    </source>
</evidence>
<feature type="signal peptide" evidence="6">
    <location>
        <begin position="1"/>
        <end position="19"/>
    </location>
</feature>
<keyword evidence="1" id="KW-0540">Nuclease</keyword>
<name>A0AAN6GWB4_9BASI</name>
<keyword evidence="6" id="KW-0732">Signal</keyword>
<dbReference type="Pfam" id="PF00545">
    <property type="entry name" value="Ribonuclease"/>
    <property type="match status" value="1"/>
</dbReference>
<dbReference type="AlphaFoldDB" id="A0AAN6GWB4"/>
<evidence type="ECO:0000313" key="8">
    <source>
        <dbReference type="Proteomes" id="UP001176517"/>
    </source>
</evidence>
<dbReference type="GO" id="GO:0016787">
    <property type="term" value="F:hydrolase activity"/>
    <property type="evidence" value="ECO:0007669"/>
    <property type="project" value="UniProtKB-KW"/>
</dbReference>
<keyword evidence="4" id="KW-1015">Disulfide bond</keyword>
<sequence>MQIYATSIAVLGLVSTAFAASGVPSSTNCNGRTYTSDDISTAIDAAVQDKASGHLVDDYPHMYYVEPSEGITLSCSGSGPYYEFPLVKNGPYYSTKSNYVSPGPDRVIYTGNGIFCADVTHIGSGSSTFGQCDDAGSSSGGGYYYKRQADH</sequence>
<dbReference type="Proteomes" id="UP001176517">
    <property type="component" value="Unassembled WGS sequence"/>
</dbReference>
<evidence type="ECO:0000313" key="7">
    <source>
        <dbReference type="EMBL" id="KAK0557846.1"/>
    </source>
</evidence>
<dbReference type="GO" id="GO:0016829">
    <property type="term" value="F:lyase activity"/>
    <property type="evidence" value="ECO:0007669"/>
    <property type="project" value="UniProtKB-KW"/>
</dbReference>
<dbReference type="PANTHER" id="PTHR42104:SF1">
    <property type="entry name" value="EXTRACELLULAR GUANYL-SPECIFIC RIBONUCLEASE RNTA (AFU_ORTHOLOGUE AFUA_4G03230)"/>
    <property type="match status" value="1"/>
</dbReference>
<protein>
    <submittedName>
        <fullName evidence="7">Ribonuclease U2</fullName>
    </submittedName>
</protein>
<accession>A0AAN6GWB4</accession>
<comment type="caution">
    <text evidence="7">The sequence shown here is derived from an EMBL/GenBank/DDBJ whole genome shotgun (WGS) entry which is preliminary data.</text>
</comment>
<dbReference type="InterPro" id="IPR016191">
    <property type="entry name" value="Ribonuclease/ribotoxin"/>
</dbReference>